<reference evidence="2 3" key="1">
    <citation type="journal article" date="2019" name="Emerg. Microbes Infect.">
        <title>Comprehensive subspecies identification of 175 nontuberculous mycobacteria species based on 7547 genomic profiles.</title>
        <authorList>
            <person name="Matsumoto Y."/>
            <person name="Kinjo T."/>
            <person name="Motooka D."/>
            <person name="Nabeya D."/>
            <person name="Jung N."/>
            <person name="Uechi K."/>
            <person name="Horii T."/>
            <person name="Iida T."/>
            <person name="Fujita J."/>
            <person name="Nakamura S."/>
        </authorList>
    </citation>
    <scope>NUCLEOTIDE SEQUENCE [LARGE SCALE GENOMIC DNA]</scope>
    <source>
        <strain evidence="2 3">JCM 13574</strain>
    </source>
</reference>
<evidence type="ECO:0000313" key="2">
    <source>
        <dbReference type="EMBL" id="BBZ28660.1"/>
    </source>
</evidence>
<gene>
    <name evidence="2" type="ORF">MMAD_29550</name>
</gene>
<proteinExistence type="predicted"/>
<dbReference type="AlphaFoldDB" id="A0A7I7XHJ3"/>
<accession>A0A7I7XHJ3</accession>
<name>A0A7I7XHJ3_9MYCO</name>
<evidence type="ECO:0000256" key="1">
    <source>
        <dbReference type="SAM" id="MobiDB-lite"/>
    </source>
</evidence>
<dbReference type="Proteomes" id="UP000466517">
    <property type="component" value="Chromosome"/>
</dbReference>
<feature type="region of interest" description="Disordered" evidence="1">
    <location>
        <begin position="94"/>
        <end position="113"/>
    </location>
</feature>
<evidence type="ECO:0000313" key="3">
    <source>
        <dbReference type="Proteomes" id="UP000466517"/>
    </source>
</evidence>
<feature type="region of interest" description="Disordered" evidence="1">
    <location>
        <begin position="68"/>
        <end position="87"/>
    </location>
</feature>
<keyword evidence="3" id="KW-1185">Reference proteome</keyword>
<dbReference type="EMBL" id="AP022610">
    <property type="protein sequence ID" value="BBZ28660.1"/>
    <property type="molecule type" value="Genomic_DNA"/>
</dbReference>
<sequence>MQPQPAVGGHRLGAQDGCGRLLRRLPVVGDQERVAIHRRAIGVLAFDEHETDGRGGHRQPEDRVYVYPSGFTRRPRSGSTSVEDHCRGHYPFARSTARRGAGKRPFPGTVVES</sequence>
<protein>
    <submittedName>
        <fullName evidence="2">Uncharacterized protein</fullName>
    </submittedName>
</protein>
<organism evidence="2 3">
    <name type="scientific">Mycolicibacterium madagascariense</name>
    <dbReference type="NCBI Taxonomy" id="212765"/>
    <lineage>
        <taxon>Bacteria</taxon>
        <taxon>Bacillati</taxon>
        <taxon>Actinomycetota</taxon>
        <taxon>Actinomycetes</taxon>
        <taxon>Mycobacteriales</taxon>
        <taxon>Mycobacteriaceae</taxon>
        <taxon>Mycolicibacterium</taxon>
    </lineage>
</organism>
<dbReference type="KEGG" id="mmag:MMAD_29550"/>